<organism evidence="1 2">
    <name type="scientific">Batillaria attramentaria</name>
    <dbReference type="NCBI Taxonomy" id="370345"/>
    <lineage>
        <taxon>Eukaryota</taxon>
        <taxon>Metazoa</taxon>
        <taxon>Spiralia</taxon>
        <taxon>Lophotrochozoa</taxon>
        <taxon>Mollusca</taxon>
        <taxon>Gastropoda</taxon>
        <taxon>Caenogastropoda</taxon>
        <taxon>Sorbeoconcha</taxon>
        <taxon>Cerithioidea</taxon>
        <taxon>Batillariidae</taxon>
        <taxon>Batillaria</taxon>
    </lineage>
</organism>
<comment type="caution">
    <text evidence="1">The sequence shown here is derived from an EMBL/GenBank/DDBJ whole genome shotgun (WGS) entry which is preliminary data.</text>
</comment>
<keyword evidence="2" id="KW-1185">Reference proteome</keyword>
<proteinExistence type="predicted"/>
<feature type="non-terminal residue" evidence="1">
    <location>
        <position position="1"/>
    </location>
</feature>
<protein>
    <submittedName>
        <fullName evidence="1">Uncharacterized protein</fullName>
    </submittedName>
</protein>
<sequence length="127" mass="14464">PVRSSSLDEEKIRTWGPDDVGDWLHRSNLRIKSGRGPRQRVAMVKCSLHMYHCPSCWSRGPSQDSTTPSIKKKKLDKLTGEDLLFLRRLRAEAPEMFFNVVTTSLQINSLTDMAKFTKALDDLDLTS</sequence>
<reference evidence="1 2" key="1">
    <citation type="journal article" date="2023" name="Sci. Data">
        <title>Genome assembly of the Korean intertidal mud-creeper Batillaria attramentaria.</title>
        <authorList>
            <person name="Patra A.K."/>
            <person name="Ho P.T."/>
            <person name="Jun S."/>
            <person name="Lee S.J."/>
            <person name="Kim Y."/>
            <person name="Won Y.J."/>
        </authorList>
    </citation>
    <scope>NUCLEOTIDE SEQUENCE [LARGE SCALE GENOMIC DNA]</scope>
    <source>
        <strain evidence="1">Wonlab-2016</strain>
    </source>
</reference>
<dbReference type="EMBL" id="JACVVK020000023">
    <property type="protein sequence ID" value="KAK7502889.1"/>
    <property type="molecule type" value="Genomic_DNA"/>
</dbReference>
<gene>
    <name evidence="1" type="ORF">BaRGS_00005838</name>
</gene>
<evidence type="ECO:0000313" key="1">
    <source>
        <dbReference type="EMBL" id="KAK7502889.1"/>
    </source>
</evidence>
<evidence type="ECO:0000313" key="2">
    <source>
        <dbReference type="Proteomes" id="UP001519460"/>
    </source>
</evidence>
<dbReference type="Proteomes" id="UP001519460">
    <property type="component" value="Unassembled WGS sequence"/>
</dbReference>
<name>A0ABD0LTI5_9CAEN</name>
<dbReference type="AlphaFoldDB" id="A0ABD0LTI5"/>
<accession>A0ABD0LTI5</accession>